<dbReference type="InParanoid" id="A0A2K2B5H2"/>
<keyword evidence="2" id="KW-1185">Reference proteome</keyword>
<evidence type="ECO:0000313" key="1">
    <source>
        <dbReference type="EMBL" id="PNT45027.1"/>
    </source>
</evidence>
<dbReference type="EMBL" id="CM009292">
    <property type="protein sequence ID" value="PNT45027.1"/>
    <property type="molecule type" value="Genomic_DNA"/>
</dbReference>
<dbReference type="AlphaFoldDB" id="A0A2K2B5H2"/>
<accession>A0A2K2B5H2</accession>
<proteinExistence type="predicted"/>
<reference evidence="1 2" key="1">
    <citation type="journal article" date="2006" name="Science">
        <title>The genome of black cottonwood, Populus trichocarpa (Torr. &amp; Gray).</title>
        <authorList>
            <person name="Tuskan G.A."/>
            <person name="Difazio S."/>
            <person name="Jansson S."/>
            <person name="Bohlmann J."/>
            <person name="Grigoriev I."/>
            <person name="Hellsten U."/>
            <person name="Putnam N."/>
            <person name="Ralph S."/>
            <person name="Rombauts S."/>
            <person name="Salamov A."/>
            <person name="Schein J."/>
            <person name="Sterck L."/>
            <person name="Aerts A."/>
            <person name="Bhalerao R.R."/>
            <person name="Bhalerao R.P."/>
            <person name="Blaudez D."/>
            <person name="Boerjan W."/>
            <person name="Brun A."/>
            <person name="Brunner A."/>
            <person name="Busov V."/>
            <person name="Campbell M."/>
            <person name="Carlson J."/>
            <person name="Chalot M."/>
            <person name="Chapman J."/>
            <person name="Chen G.L."/>
            <person name="Cooper D."/>
            <person name="Coutinho P.M."/>
            <person name="Couturier J."/>
            <person name="Covert S."/>
            <person name="Cronk Q."/>
            <person name="Cunningham R."/>
            <person name="Davis J."/>
            <person name="Degroeve S."/>
            <person name="Dejardin A."/>
            <person name="Depamphilis C."/>
            <person name="Detter J."/>
            <person name="Dirks B."/>
            <person name="Dubchak I."/>
            <person name="Duplessis S."/>
            <person name="Ehlting J."/>
            <person name="Ellis B."/>
            <person name="Gendler K."/>
            <person name="Goodstein D."/>
            <person name="Gribskov M."/>
            <person name="Grimwood J."/>
            <person name="Groover A."/>
            <person name="Gunter L."/>
            <person name="Hamberger B."/>
            <person name="Heinze B."/>
            <person name="Helariutta Y."/>
            <person name="Henrissat B."/>
            <person name="Holligan D."/>
            <person name="Holt R."/>
            <person name="Huang W."/>
            <person name="Islam-Faridi N."/>
            <person name="Jones S."/>
            <person name="Jones-Rhoades M."/>
            <person name="Jorgensen R."/>
            <person name="Joshi C."/>
            <person name="Kangasjarvi J."/>
            <person name="Karlsson J."/>
            <person name="Kelleher C."/>
            <person name="Kirkpatrick R."/>
            <person name="Kirst M."/>
            <person name="Kohler A."/>
            <person name="Kalluri U."/>
            <person name="Larimer F."/>
            <person name="Leebens-Mack J."/>
            <person name="Leple J.C."/>
            <person name="Locascio P."/>
            <person name="Lou Y."/>
            <person name="Lucas S."/>
            <person name="Martin F."/>
            <person name="Montanini B."/>
            <person name="Napoli C."/>
            <person name="Nelson D.R."/>
            <person name="Nelson C."/>
            <person name="Nieminen K."/>
            <person name="Nilsson O."/>
            <person name="Pereda V."/>
            <person name="Peter G."/>
            <person name="Philippe R."/>
            <person name="Pilate G."/>
            <person name="Poliakov A."/>
            <person name="Razumovskaya J."/>
            <person name="Richardson P."/>
            <person name="Rinaldi C."/>
            <person name="Ritland K."/>
            <person name="Rouze P."/>
            <person name="Ryaboy D."/>
            <person name="Schmutz J."/>
            <person name="Schrader J."/>
            <person name="Segerman B."/>
            <person name="Shin H."/>
            <person name="Siddiqui A."/>
            <person name="Sterky F."/>
            <person name="Terry A."/>
            <person name="Tsai C.J."/>
            <person name="Uberbacher E."/>
            <person name="Unneberg P."/>
            <person name="Vahala J."/>
            <person name="Wall K."/>
            <person name="Wessler S."/>
            <person name="Yang G."/>
            <person name="Yin T."/>
            <person name="Douglas C."/>
            <person name="Marra M."/>
            <person name="Sandberg G."/>
            <person name="Van de Peer Y."/>
            <person name="Rokhsar D."/>
        </authorList>
    </citation>
    <scope>NUCLEOTIDE SEQUENCE [LARGE SCALE GENOMIC DNA]</scope>
    <source>
        <strain evidence="2">cv. Nisqually</strain>
    </source>
</reference>
<dbReference type="Proteomes" id="UP000006729">
    <property type="component" value="Chromosome 3"/>
</dbReference>
<gene>
    <name evidence="1" type="ORF">POPTR_003G114300</name>
</gene>
<evidence type="ECO:0000313" key="2">
    <source>
        <dbReference type="Proteomes" id="UP000006729"/>
    </source>
</evidence>
<sequence length="77" mass="8475">MHSRVLQAGMICIWNMSRSLRFLLLIGSPPVFCFYKINTTKRIGSLASPNKRSLDVFGPTISGLNGMGASNMLARVM</sequence>
<organism evidence="1 2">
    <name type="scientific">Populus trichocarpa</name>
    <name type="common">Western balsam poplar</name>
    <name type="synonym">Populus balsamifera subsp. trichocarpa</name>
    <dbReference type="NCBI Taxonomy" id="3694"/>
    <lineage>
        <taxon>Eukaryota</taxon>
        <taxon>Viridiplantae</taxon>
        <taxon>Streptophyta</taxon>
        <taxon>Embryophyta</taxon>
        <taxon>Tracheophyta</taxon>
        <taxon>Spermatophyta</taxon>
        <taxon>Magnoliopsida</taxon>
        <taxon>eudicotyledons</taxon>
        <taxon>Gunneridae</taxon>
        <taxon>Pentapetalae</taxon>
        <taxon>rosids</taxon>
        <taxon>fabids</taxon>
        <taxon>Malpighiales</taxon>
        <taxon>Salicaceae</taxon>
        <taxon>Saliceae</taxon>
        <taxon>Populus</taxon>
    </lineage>
</organism>
<name>A0A2K2B5H2_POPTR</name>
<protein>
    <submittedName>
        <fullName evidence="1">Uncharacterized protein</fullName>
    </submittedName>
</protein>